<protein>
    <recommendedName>
        <fullName evidence="3">Pirin N-terminal domain-containing protein</fullName>
    </recommendedName>
</protein>
<dbReference type="KEGG" id="mpau:ZMTM_21980"/>
<evidence type="ECO:0000313" key="4">
    <source>
        <dbReference type="EMBL" id="BCM25939.1"/>
    </source>
</evidence>
<evidence type="ECO:0000259" key="3">
    <source>
        <dbReference type="Pfam" id="PF02678"/>
    </source>
</evidence>
<organism evidence="4 5">
    <name type="scientific">Methyloradius palustris</name>
    <dbReference type="NCBI Taxonomy" id="2778876"/>
    <lineage>
        <taxon>Bacteria</taxon>
        <taxon>Pseudomonadati</taxon>
        <taxon>Pseudomonadota</taxon>
        <taxon>Betaproteobacteria</taxon>
        <taxon>Nitrosomonadales</taxon>
        <taxon>Methylophilaceae</taxon>
        <taxon>Methyloradius</taxon>
    </lineage>
</organism>
<comment type="similarity">
    <text evidence="1 2">Belongs to the pirin family.</text>
</comment>
<gene>
    <name evidence="4" type="ORF">ZMTM_21980</name>
</gene>
<dbReference type="InterPro" id="IPR014710">
    <property type="entry name" value="RmlC-like_jellyroll"/>
</dbReference>
<evidence type="ECO:0000256" key="1">
    <source>
        <dbReference type="ARBA" id="ARBA00008416"/>
    </source>
</evidence>
<proteinExistence type="inferred from homology"/>
<dbReference type="PANTHER" id="PTHR13903">
    <property type="entry name" value="PIRIN-RELATED"/>
    <property type="match status" value="1"/>
</dbReference>
<reference evidence="4" key="1">
    <citation type="journal article" date="2021" name="Arch. Microbiol.">
        <title>Methyloradius palustris gen. nov., sp. nov., a methanol-oxidizing bacterium isolated from snow.</title>
        <authorList>
            <person name="Miyadera T."/>
            <person name="Kojima H."/>
            <person name="Fukui M."/>
        </authorList>
    </citation>
    <scope>NUCLEOTIDE SEQUENCE</scope>
    <source>
        <strain evidence="4">Zm11</strain>
    </source>
</reference>
<dbReference type="EMBL" id="AP024110">
    <property type="protein sequence ID" value="BCM25939.1"/>
    <property type="molecule type" value="Genomic_DNA"/>
</dbReference>
<dbReference type="AlphaFoldDB" id="A0A8D5G0Y4"/>
<dbReference type="PIRSF" id="PIRSF006232">
    <property type="entry name" value="Pirin"/>
    <property type="match status" value="1"/>
</dbReference>
<sequence>MQNLAEKADTLNERRIIHRTHGHSHGPITRLVSPGDLGELIKPFIFLDSINVDASQAMAFGWHPHSGIVTVTTIFEGNAGYEDSTGKEGVLGAGAVEWMQAGGGVWHTASPVADISGRIHGYQLWLALPEALENTLPESIYVDPGKIPAVGPVRVIIGEYLDAISPLPQISPMIYLHVRLADGELWTFDPPANHDVLWLAIDQGSMSVSGETLSNEVAVFDSGSAPLTLQAHGEVNFVLGSAVKHPHPLVTGYYSVHTTKEALRIGEEGIQMVGKKLKSQGKI</sequence>
<dbReference type="Proteomes" id="UP000826722">
    <property type="component" value="Chromosome"/>
</dbReference>
<evidence type="ECO:0000256" key="2">
    <source>
        <dbReference type="RuleBase" id="RU003457"/>
    </source>
</evidence>
<dbReference type="InterPro" id="IPR003829">
    <property type="entry name" value="Pirin_N_dom"/>
</dbReference>
<dbReference type="Pfam" id="PF02678">
    <property type="entry name" value="Pirin"/>
    <property type="match status" value="1"/>
</dbReference>
<name>A0A8D5G0Y4_9PROT</name>
<dbReference type="PANTHER" id="PTHR13903:SF8">
    <property type="entry name" value="PIRIN"/>
    <property type="match status" value="1"/>
</dbReference>
<dbReference type="SUPFAM" id="SSF51182">
    <property type="entry name" value="RmlC-like cupins"/>
    <property type="match status" value="1"/>
</dbReference>
<dbReference type="InterPro" id="IPR012093">
    <property type="entry name" value="Pirin"/>
</dbReference>
<keyword evidence="5" id="KW-1185">Reference proteome</keyword>
<feature type="domain" description="Pirin N-terminal" evidence="3">
    <location>
        <begin position="38"/>
        <end position="126"/>
    </location>
</feature>
<dbReference type="InterPro" id="IPR011051">
    <property type="entry name" value="RmlC_Cupin_sf"/>
</dbReference>
<evidence type="ECO:0000313" key="5">
    <source>
        <dbReference type="Proteomes" id="UP000826722"/>
    </source>
</evidence>
<accession>A0A8D5G0Y4</accession>
<dbReference type="Gene3D" id="2.60.120.10">
    <property type="entry name" value="Jelly Rolls"/>
    <property type="match status" value="1"/>
</dbReference>